<feature type="region of interest" description="Disordered" evidence="1">
    <location>
        <begin position="60"/>
        <end position="83"/>
    </location>
</feature>
<evidence type="ECO:0000313" key="2">
    <source>
        <dbReference type="EMBL" id="GBP12749.1"/>
    </source>
</evidence>
<dbReference type="AlphaFoldDB" id="A0A4C1TE23"/>
<comment type="caution">
    <text evidence="2">The sequence shown here is derived from an EMBL/GenBank/DDBJ whole genome shotgun (WGS) entry which is preliminary data.</text>
</comment>
<feature type="compositionally biased region" description="Basic and acidic residues" evidence="1">
    <location>
        <begin position="72"/>
        <end position="83"/>
    </location>
</feature>
<name>A0A4C1TE23_EUMVA</name>
<evidence type="ECO:0000256" key="1">
    <source>
        <dbReference type="SAM" id="MobiDB-lite"/>
    </source>
</evidence>
<dbReference type="EMBL" id="BGZK01000053">
    <property type="protein sequence ID" value="GBP12749.1"/>
    <property type="molecule type" value="Genomic_DNA"/>
</dbReference>
<reference evidence="2 3" key="1">
    <citation type="journal article" date="2019" name="Commun. Biol.">
        <title>The bagworm genome reveals a unique fibroin gene that provides high tensile strength.</title>
        <authorList>
            <person name="Kono N."/>
            <person name="Nakamura H."/>
            <person name="Ohtoshi R."/>
            <person name="Tomita M."/>
            <person name="Numata K."/>
            <person name="Arakawa K."/>
        </authorList>
    </citation>
    <scope>NUCLEOTIDE SEQUENCE [LARGE SCALE GENOMIC DNA]</scope>
</reference>
<sequence length="83" mass="9024">MVPARSAFSFLSAARAADRGRRIKNVPIYPPNLLSGSGAPRLKCTEVRLAGSSRLDCGYEVRQPSRPVPGRTKRELEKSASVL</sequence>
<evidence type="ECO:0000313" key="3">
    <source>
        <dbReference type="Proteomes" id="UP000299102"/>
    </source>
</evidence>
<protein>
    <submittedName>
        <fullName evidence="2">Uncharacterized protein</fullName>
    </submittedName>
</protein>
<gene>
    <name evidence="2" type="ORF">EVAR_6083_1</name>
</gene>
<organism evidence="2 3">
    <name type="scientific">Eumeta variegata</name>
    <name type="common">Bagworm moth</name>
    <name type="synonym">Eumeta japonica</name>
    <dbReference type="NCBI Taxonomy" id="151549"/>
    <lineage>
        <taxon>Eukaryota</taxon>
        <taxon>Metazoa</taxon>
        <taxon>Ecdysozoa</taxon>
        <taxon>Arthropoda</taxon>
        <taxon>Hexapoda</taxon>
        <taxon>Insecta</taxon>
        <taxon>Pterygota</taxon>
        <taxon>Neoptera</taxon>
        <taxon>Endopterygota</taxon>
        <taxon>Lepidoptera</taxon>
        <taxon>Glossata</taxon>
        <taxon>Ditrysia</taxon>
        <taxon>Tineoidea</taxon>
        <taxon>Psychidae</taxon>
        <taxon>Oiketicinae</taxon>
        <taxon>Eumeta</taxon>
    </lineage>
</organism>
<accession>A0A4C1TE23</accession>
<dbReference type="Proteomes" id="UP000299102">
    <property type="component" value="Unassembled WGS sequence"/>
</dbReference>
<proteinExistence type="predicted"/>
<keyword evidence="3" id="KW-1185">Reference proteome</keyword>